<evidence type="ECO:0000313" key="15">
    <source>
        <dbReference type="EMBL" id="MCX2980835.1"/>
    </source>
</evidence>
<dbReference type="PANTHER" id="PTHR32552">
    <property type="entry name" value="FERRICHROME IRON RECEPTOR-RELATED"/>
    <property type="match status" value="1"/>
</dbReference>
<keyword evidence="5 11" id="KW-0812">Transmembrane</keyword>
<reference evidence="15" key="1">
    <citation type="submission" date="2019-02" db="EMBL/GenBank/DDBJ databases">
        <authorList>
            <person name="Li S.-H."/>
        </authorList>
    </citation>
    <scope>NUCLEOTIDE SEQUENCE</scope>
    <source>
        <strain evidence="15">IMCC14734</strain>
    </source>
</reference>
<keyword evidence="16" id="KW-1185">Reference proteome</keyword>
<evidence type="ECO:0000256" key="7">
    <source>
        <dbReference type="ARBA" id="ARBA00023065"/>
    </source>
</evidence>
<organism evidence="15 16">
    <name type="scientific">Candidatus Litorirhabdus singularis</name>
    <dbReference type="NCBI Taxonomy" id="2518993"/>
    <lineage>
        <taxon>Bacteria</taxon>
        <taxon>Pseudomonadati</taxon>
        <taxon>Pseudomonadota</taxon>
        <taxon>Gammaproteobacteria</taxon>
        <taxon>Cellvibrionales</taxon>
        <taxon>Halieaceae</taxon>
        <taxon>Candidatus Litorirhabdus</taxon>
    </lineage>
</organism>
<dbReference type="Pfam" id="PF07715">
    <property type="entry name" value="Plug"/>
    <property type="match status" value="1"/>
</dbReference>
<evidence type="ECO:0000259" key="13">
    <source>
        <dbReference type="Pfam" id="PF00593"/>
    </source>
</evidence>
<comment type="similarity">
    <text evidence="11 12">Belongs to the TonB-dependent receptor family.</text>
</comment>
<comment type="caution">
    <text evidence="15">The sequence shown here is derived from an EMBL/GenBank/DDBJ whole genome shotgun (WGS) entry which is preliminary data.</text>
</comment>
<dbReference type="SUPFAM" id="SSF56935">
    <property type="entry name" value="Porins"/>
    <property type="match status" value="1"/>
</dbReference>
<feature type="domain" description="TonB-dependent receptor plug" evidence="14">
    <location>
        <begin position="56"/>
        <end position="163"/>
    </location>
</feature>
<evidence type="ECO:0000313" key="16">
    <source>
        <dbReference type="Proteomes" id="UP001143362"/>
    </source>
</evidence>
<evidence type="ECO:0000256" key="11">
    <source>
        <dbReference type="PROSITE-ProRule" id="PRU01360"/>
    </source>
</evidence>
<keyword evidence="4" id="KW-0410">Iron transport</keyword>
<dbReference type="Gene3D" id="2.40.170.20">
    <property type="entry name" value="TonB-dependent receptor, beta-barrel domain"/>
    <property type="match status" value="1"/>
</dbReference>
<evidence type="ECO:0000256" key="9">
    <source>
        <dbReference type="ARBA" id="ARBA00023136"/>
    </source>
</evidence>
<evidence type="ECO:0000256" key="10">
    <source>
        <dbReference type="ARBA" id="ARBA00023237"/>
    </source>
</evidence>
<dbReference type="PROSITE" id="PS52016">
    <property type="entry name" value="TONB_DEPENDENT_REC_3"/>
    <property type="match status" value="1"/>
</dbReference>
<dbReference type="EMBL" id="SHNN01000001">
    <property type="protein sequence ID" value="MCX2980835.1"/>
    <property type="molecule type" value="Genomic_DNA"/>
</dbReference>
<dbReference type="Pfam" id="PF00593">
    <property type="entry name" value="TonB_dep_Rec_b-barrel"/>
    <property type="match status" value="1"/>
</dbReference>
<keyword evidence="7" id="KW-0406">Ion transport</keyword>
<dbReference type="InterPro" id="IPR039426">
    <property type="entry name" value="TonB-dep_rcpt-like"/>
</dbReference>
<name>A0ABT3TF68_9GAMM</name>
<keyword evidence="2 11" id="KW-0813">Transport</keyword>
<gene>
    <name evidence="15" type="ORF">EYC98_08090</name>
</gene>
<evidence type="ECO:0000256" key="8">
    <source>
        <dbReference type="ARBA" id="ARBA00023077"/>
    </source>
</evidence>
<evidence type="ECO:0000256" key="4">
    <source>
        <dbReference type="ARBA" id="ARBA00022496"/>
    </source>
</evidence>
<proteinExistence type="inferred from homology"/>
<evidence type="ECO:0000256" key="2">
    <source>
        <dbReference type="ARBA" id="ARBA00022448"/>
    </source>
</evidence>
<dbReference type="PANTHER" id="PTHR32552:SF81">
    <property type="entry name" value="TONB-DEPENDENT OUTER MEMBRANE RECEPTOR"/>
    <property type="match status" value="1"/>
</dbReference>
<keyword evidence="3 11" id="KW-1134">Transmembrane beta strand</keyword>
<dbReference type="InterPro" id="IPR012910">
    <property type="entry name" value="Plug_dom"/>
</dbReference>
<dbReference type="Proteomes" id="UP001143362">
    <property type="component" value="Unassembled WGS sequence"/>
</dbReference>
<keyword evidence="6" id="KW-0408">Iron</keyword>
<dbReference type="RefSeq" id="WP_279244810.1">
    <property type="nucleotide sequence ID" value="NZ_SHNN01000001.1"/>
</dbReference>
<protein>
    <submittedName>
        <fullName evidence="15">TonB-dependent receptor</fullName>
    </submittedName>
</protein>
<evidence type="ECO:0000256" key="1">
    <source>
        <dbReference type="ARBA" id="ARBA00004571"/>
    </source>
</evidence>
<keyword evidence="8 12" id="KW-0798">TonB box</keyword>
<evidence type="ECO:0000256" key="5">
    <source>
        <dbReference type="ARBA" id="ARBA00022692"/>
    </source>
</evidence>
<evidence type="ECO:0000259" key="14">
    <source>
        <dbReference type="Pfam" id="PF07715"/>
    </source>
</evidence>
<dbReference type="InterPro" id="IPR000531">
    <property type="entry name" value="Beta-barrel_TonB"/>
</dbReference>
<keyword evidence="9 11" id="KW-0472">Membrane</keyword>
<feature type="domain" description="TonB-dependent receptor-like beta-barrel" evidence="13">
    <location>
        <begin position="289"/>
        <end position="762"/>
    </location>
</feature>
<evidence type="ECO:0000256" key="6">
    <source>
        <dbReference type="ARBA" id="ARBA00023004"/>
    </source>
</evidence>
<accession>A0ABT3TF68</accession>
<dbReference type="InterPro" id="IPR036942">
    <property type="entry name" value="Beta-barrel_TonB_sf"/>
</dbReference>
<evidence type="ECO:0000256" key="3">
    <source>
        <dbReference type="ARBA" id="ARBA00022452"/>
    </source>
</evidence>
<evidence type="ECO:0000256" key="12">
    <source>
        <dbReference type="RuleBase" id="RU003357"/>
    </source>
</evidence>
<comment type="subcellular location">
    <subcellularLocation>
        <location evidence="1 11">Cell outer membrane</location>
        <topology evidence="1 11">Multi-pass membrane protein</topology>
    </subcellularLocation>
</comment>
<keyword evidence="15" id="KW-0675">Receptor</keyword>
<keyword evidence="10 11" id="KW-0998">Cell outer membrane</keyword>
<sequence>MFDIDTNSDARSRALFRRSALFAAVLATTAGSVSAEEDSRLIEEVLVSASKRTETLQDTAIAITVIPGDVLEQTHAVDLFDMQSLVPSFRARPSSRAGAAIMTIRGFTSASAAGSESSIGMFVDGVYRPRSQSQVMDLPRLERIEVLAGPQSTLFGKNASAGVISLVTKAPTQEFDAKIEATVGNYDHRQVKAYVSGGVSDTVALSLSGSSYTRDGYTKSLTGLQDLNDKDRWNLRGQALWQPTDDISIRVVADYGEIDEVCCSASAVEVGVTGAIIESLGGQTLDPERAFDYESYLNHDQLNKIDDGGISIHADFAFDGFVLTSITAYRENNVEGDGDIDYTSVDIGRGLTYQNSEMFTQELRLTSTGDSRLQWMAGAYYFREDIELGGITEYGVDLRDYMFTLSRGALGALEAITGYAPGTFFAPGLEVESASKLENEAYSFFGTADFDITDKLTASAGINYTKDEKEVTVGQVKNEDVFSALDLGEVLGGAFAPFAPFQFRPPQLGLPNSVESNETSDDDTTWMVRLAYSVNDNISIYGRAATGFKASSWDLGGSNPLRADADAIAAAGLETPNQQYGARFSDPESSLVYEFGLKAFYDNFFVTLAVFDQQIEDFQTRGFDGVRFISTNAGEVEVKGVEFDLNYVPTESWLFRFAGTYLDPEYVDYQNAPPSFGDTTPIDRSGTTPGGIAEWSLVGSATYNFSVGANANGFVRADYVYEEETEINDSFPGVMRELGTFNASAGIDFSNGFSASLWGRNLNEDEYFHTAFAGVAQPGTVNSWPSQPRTYGVTLAYRFQ</sequence>